<dbReference type="NCBIfam" id="NF008607">
    <property type="entry name" value="PRK11579.1"/>
    <property type="match status" value="1"/>
</dbReference>
<dbReference type="InterPro" id="IPR036291">
    <property type="entry name" value="NAD(P)-bd_dom_sf"/>
</dbReference>
<dbReference type="PANTHER" id="PTHR43708">
    <property type="entry name" value="CONSERVED EXPRESSED OXIDOREDUCTASE (EUROFUNG)"/>
    <property type="match status" value="1"/>
</dbReference>
<dbReference type="Gene3D" id="3.40.50.720">
    <property type="entry name" value="NAD(P)-binding Rossmann-like Domain"/>
    <property type="match status" value="1"/>
</dbReference>
<dbReference type="Proteomes" id="UP001500392">
    <property type="component" value="Unassembled WGS sequence"/>
</dbReference>
<dbReference type="InterPro" id="IPR000683">
    <property type="entry name" value="Gfo/Idh/MocA-like_OxRdtase_N"/>
</dbReference>
<dbReference type="PANTHER" id="PTHR43708:SF5">
    <property type="entry name" value="CONSERVED EXPRESSED OXIDOREDUCTASE (EUROFUNG)-RELATED"/>
    <property type="match status" value="1"/>
</dbReference>
<dbReference type="Pfam" id="PF01408">
    <property type="entry name" value="GFO_IDH_MocA"/>
    <property type="match status" value="1"/>
</dbReference>
<gene>
    <name evidence="5" type="ORF">GCM10022414_21380</name>
</gene>
<organism evidence="5 6">
    <name type="scientific">Zhongshania borealis</name>
    <dbReference type="NCBI Taxonomy" id="889488"/>
    <lineage>
        <taxon>Bacteria</taxon>
        <taxon>Pseudomonadati</taxon>
        <taxon>Pseudomonadota</taxon>
        <taxon>Gammaproteobacteria</taxon>
        <taxon>Cellvibrionales</taxon>
        <taxon>Spongiibacteraceae</taxon>
        <taxon>Zhongshania</taxon>
    </lineage>
</organism>
<name>A0ABP7WTS7_9GAMM</name>
<proteinExistence type="inferred from homology"/>
<evidence type="ECO:0000259" key="4">
    <source>
        <dbReference type="Pfam" id="PF02894"/>
    </source>
</evidence>
<dbReference type="Pfam" id="PF02894">
    <property type="entry name" value="GFO_IDH_MocA_C"/>
    <property type="match status" value="1"/>
</dbReference>
<dbReference type="EMBL" id="BAABDM010000003">
    <property type="protein sequence ID" value="GAA4096655.1"/>
    <property type="molecule type" value="Genomic_DNA"/>
</dbReference>
<comment type="caution">
    <text evidence="5">The sequence shown here is derived from an EMBL/GenBank/DDBJ whole genome shotgun (WGS) entry which is preliminary data.</text>
</comment>
<dbReference type="Gene3D" id="3.30.360.10">
    <property type="entry name" value="Dihydrodipicolinate Reductase, domain 2"/>
    <property type="match status" value="1"/>
</dbReference>
<dbReference type="RefSeq" id="WP_344935648.1">
    <property type="nucleotide sequence ID" value="NZ_BAABDM010000003.1"/>
</dbReference>
<sequence>MIKLGVIGCGFSANTFHIPLIAASDSLTLSAISSSRRGSVATQYPGVAIYDTAQDLIEQSGVELAIITAPNEAHYSLAKQCLDRGIHVVLEKPMVTKRWQAEALLTLANERSLLLSVYHNRRWDGDFLTLKKLLGNDSLGEVRVFESHFDRFRPAVRQRWREQPGPGSGVWFDLGSHLVDQAITLFGLPTAVTARCLPLREGSETTDYFHVLLHYDNLECILHASAFAAAPSHRFRLEGTTGSYVKFGLDPQEEQLKSGMTPKELAYGVEHKADFGRVYSEFASELVETEIGCYQKYYEEIAAAIRLGGQNPVNPADAVNVIHILELAEESSRSGKTLWLNAPGI</sequence>
<reference evidence="6" key="1">
    <citation type="journal article" date="2019" name="Int. J. Syst. Evol. Microbiol.">
        <title>The Global Catalogue of Microorganisms (GCM) 10K type strain sequencing project: providing services to taxonomists for standard genome sequencing and annotation.</title>
        <authorList>
            <consortium name="The Broad Institute Genomics Platform"/>
            <consortium name="The Broad Institute Genome Sequencing Center for Infectious Disease"/>
            <person name="Wu L."/>
            <person name="Ma J."/>
        </authorList>
    </citation>
    <scope>NUCLEOTIDE SEQUENCE [LARGE SCALE GENOMIC DNA]</scope>
    <source>
        <strain evidence="6">JCM 17304</strain>
    </source>
</reference>
<keyword evidence="2" id="KW-0560">Oxidoreductase</keyword>
<feature type="domain" description="Gfo/Idh/MocA-like oxidoreductase N-terminal" evidence="3">
    <location>
        <begin position="2"/>
        <end position="119"/>
    </location>
</feature>
<evidence type="ECO:0000256" key="1">
    <source>
        <dbReference type="ARBA" id="ARBA00010928"/>
    </source>
</evidence>
<keyword evidence="6" id="KW-1185">Reference proteome</keyword>
<evidence type="ECO:0000313" key="5">
    <source>
        <dbReference type="EMBL" id="GAA4096655.1"/>
    </source>
</evidence>
<comment type="similarity">
    <text evidence="1">Belongs to the Gfo/Idh/MocA family.</text>
</comment>
<evidence type="ECO:0000256" key="2">
    <source>
        <dbReference type="ARBA" id="ARBA00023002"/>
    </source>
</evidence>
<feature type="domain" description="Gfo/Idh/MocA-like oxidoreductase C-terminal" evidence="4">
    <location>
        <begin position="131"/>
        <end position="337"/>
    </location>
</feature>
<accession>A0ABP7WTS7</accession>
<evidence type="ECO:0000259" key="3">
    <source>
        <dbReference type="Pfam" id="PF01408"/>
    </source>
</evidence>
<evidence type="ECO:0000313" key="6">
    <source>
        <dbReference type="Proteomes" id="UP001500392"/>
    </source>
</evidence>
<dbReference type="SUPFAM" id="SSF51735">
    <property type="entry name" value="NAD(P)-binding Rossmann-fold domains"/>
    <property type="match status" value="1"/>
</dbReference>
<dbReference type="InterPro" id="IPR051317">
    <property type="entry name" value="Gfo/Idh/MocA_oxidoreduct"/>
</dbReference>
<protein>
    <submittedName>
        <fullName evidence="5">Oxidoreductase</fullName>
    </submittedName>
</protein>
<dbReference type="InterPro" id="IPR004104">
    <property type="entry name" value="Gfo/Idh/MocA-like_OxRdtase_C"/>
</dbReference>